<dbReference type="PROSITE" id="PS50965">
    <property type="entry name" value="NERD"/>
    <property type="match status" value="1"/>
</dbReference>
<dbReference type="InterPro" id="IPR011528">
    <property type="entry name" value="NERD"/>
</dbReference>
<feature type="compositionally biased region" description="Pro residues" evidence="1">
    <location>
        <begin position="74"/>
        <end position="90"/>
    </location>
</feature>
<gene>
    <name evidence="3" type="ORF">EV189_2308</name>
</gene>
<keyword evidence="4" id="KW-1185">Reference proteome</keyword>
<evidence type="ECO:0000313" key="4">
    <source>
        <dbReference type="Proteomes" id="UP000293638"/>
    </source>
</evidence>
<feature type="domain" description="NERD" evidence="2">
    <location>
        <begin position="135"/>
        <end position="249"/>
    </location>
</feature>
<organism evidence="3 4">
    <name type="scientific">Motilibacter rhizosphaerae</name>
    <dbReference type="NCBI Taxonomy" id="598652"/>
    <lineage>
        <taxon>Bacteria</taxon>
        <taxon>Bacillati</taxon>
        <taxon>Actinomycetota</taxon>
        <taxon>Actinomycetes</taxon>
        <taxon>Motilibacterales</taxon>
        <taxon>Motilibacteraceae</taxon>
        <taxon>Motilibacter</taxon>
    </lineage>
</organism>
<dbReference type="Proteomes" id="UP000293638">
    <property type="component" value="Unassembled WGS sequence"/>
</dbReference>
<dbReference type="AlphaFoldDB" id="A0A4Q7NNS7"/>
<evidence type="ECO:0000256" key="1">
    <source>
        <dbReference type="SAM" id="MobiDB-lite"/>
    </source>
</evidence>
<evidence type="ECO:0000259" key="2">
    <source>
        <dbReference type="PROSITE" id="PS50965"/>
    </source>
</evidence>
<sequence length="299" mass="32934">MEQTLTLVRWRRYGKDRLYVRDGQDQQLGWHDLLTGHTMLNPGARALEVERAVAHWRSQHGFPSLGDQQQVPQPVQPRPAPARSTPPSPPGEDLAQRRAGAAAREQADAERRAAPVRTLVARVLGVHTDERAWRIGAKGEEKVAAELQKLIASDPRWCVLHAVPVGNRGSDIDHVVVGPGGVFTLNAKHHPDATIWVGGDSLRVNGRPYPYVRNSRHEAARAARLLSAACGMPVPVQGLVVPVGAAKLTIRDQPRDVTVVPRSQVARWLRALPERLSPQAAQLVYEKARDSRTWTSRSG</sequence>
<dbReference type="RefSeq" id="WP_231116296.1">
    <property type="nucleotide sequence ID" value="NZ_SGXD01000003.1"/>
</dbReference>
<feature type="region of interest" description="Disordered" evidence="1">
    <location>
        <begin position="61"/>
        <end position="112"/>
    </location>
</feature>
<dbReference type="EMBL" id="SGXD01000003">
    <property type="protein sequence ID" value="RZS86891.1"/>
    <property type="molecule type" value="Genomic_DNA"/>
</dbReference>
<dbReference type="Pfam" id="PF08378">
    <property type="entry name" value="NERD"/>
    <property type="match status" value="1"/>
</dbReference>
<accession>A0A4Q7NNS7</accession>
<comment type="caution">
    <text evidence="3">The sequence shown here is derived from an EMBL/GenBank/DDBJ whole genome shotgun (WGS) entry which is preliminary data.</text>
</comment>
<name>A0A4Q7NNS7_9ACTN</name>
<proteinExistence type="predicted"/>
<reference evidence="3 4" key="1">
    <citation type="submission" date="2019-02" db="EMBL/GenBank/DDBJ databases">
        <title>Genomic Encyclopedia of Type Strains, Phase IV (KMG-IV): sequencing the most valuable type-strain genomes for metagenomic binning, comparative biology and taxonomic classification.</title>
        <authorList>
            <person name="Goeker M."/>
        </authorList>
    </citation>
    <scope>NUCLEOTIDE SEQUENCE [LARGE SCALE GENOMIC DNA]</scope>
    <source>
        <strain evidence="3 4">DSM 45622</strain>
    </source>
</reference>
<protein>
    <submittedName>
        <fullName evidence="3">Nuclease-like protein</fullName>
    </submittedName>
</protein>
<evidence type="ECO:0000313" key="3">
    <source>
        <dbReference type="EMBL" id="RZS86891.1"/>
    </source>
</evidence>